<evidence type="ECO:0000259" key="1">
    <source>
        <dbReference type="Pfam" id="PF01022"/>
    </source>
</evidence>
<feature type="domain" description="HTH arsR-type" evidence="1">
    <location>
        <begin position="28"/>
        <end position="67"/>
    </location>
</feature>
<name>A0ABM8IZK7_9CREN</name>
<proteinExistence type="predicted"/>
<dbReference type="SUPFAM" id="SSF46785">
    <property type="entry name" value="Winged helix' DNA-binding domain"/>
    <property type="match status" value="1"/>
</dbReference>
<dbReference type="GeneID" id="89289751"/>
<keyword evidence="3" id="KW-1185">Reference proteome</keyword>
<gene>
    <name evidence="2" type="ORF">PABY_17430</name>
</gene>
<sequence length="121" mass="13774">MRGRGAQSPPGGCRELDRKRLRELLLEPTRLLIVAVLAEGCRRFIELYRLLGVSKGSLHFHLRVLEENCVVTRSYRLSSSDRPALMVCLSSDARRVLVEALEEVIMELAGIREKLLEKETE</sequence>
<dbReference type="EMBL" id="AP028907">
    <property type="protein sequence ID" value="BES82176.1"/>
    <property type="molecule type" value="Genomic_DNA"/>
</dbReference>
<evidence type="ECO:0000313" key="2">
    <source>
        <dbReference type="EMBL" id="BES82176.1"/>
    </source>
</evidence>
<dbReference type="InterPro" id="IPR036388">
    <property type="entry name" value="WH-like_DNA-bd_sf"/>
</dbReference>
<accession>A0ABM8IZK7</accession>
<dbReference type="RefSeq" id="WP_338249245.1">
    <property type="nucleotide sequence ID" value="NZ_AP028907.1"/>
</dbReference>
<organism evidence="2 3">
    <name type="scientific">Pyrodictium abyssi</name>
    <dbReference type="NCBI Taxonomy" id="54256"/>
    <lineage>
        <taxon>Archaea</taxon>
        <taxon>Thermoproteota</taxon>
        <taxon>Thermoprotei</taxon>
        <taxon>Desulfurococcales</taxon>
        <taxon>Pyrodictiaceae</taxon>
        <taxon>Pyrodictium</taxon>
    </lineage>
</organism>
<dbReference type="Gene3D" id="1.10.10.10">
    <property type="entry name" value="Winged helix-like DNA-binding domain superfamily/Winged helix DNA-binding domain"/>
    <property type="match status" value="1"/>
</dbReference>
<dbReference type="InterPro" id="IPR011991">
    <property type="entry name" value="ArsR-like_HTH"/>
</dbReference>
<evidence type="ECO:0000313" key="3">
    <source>
        <dbReference type="Proteomes" id="UP001341135"/>
    </source>
</evidence>
<protein>
    <recommendedName>
        <fullName evidence="1">HTH arsR-type domain-containing protein</fullName>
    </recommendedName>
</protein>
<reference evidence="2 3" key="1">
    <citation type="submission" date="2023-09" db="EMBL/GenBank/DDBJ databases">
        <title>Pyrofollis japonicus gen. nov. sp. nov., a novel member of the family Pyrodictiaceae isolated from the Iheya North hydrothermal field.</title>
        <authorList>
            <person name="Miyazaki U."/>
            <person name="Sanari M."/>
            <person name="Tame A."/>
            <person name="Kitajima M."/>
            <person name="Okamoto A."/>
            <person name="Sawayama S."/>
            <person name="Miyazaki J."/>
            <person name="Takai K."/>
            <person name="Nakagawa S."/>
        </authorList>
    </citation>
    <scope>NUCLEOTIDE SEQUENCE [LARGE SCALE GENOMIC DNA]</scope>
    <source>
        <strain evidence="2 3">AV2</strain>
    </source>
</reference>
<dbReference type="Proteomes" id="UP001341135">
    <property type="component" value="Chromosome"/>
</dbReference>
<dbReference type="Pfam" id="PF01022">
    <property type="entry name" value="HTH_5"/>
    <property type="match status" value="1"/>
</dbReference>
<dbReference type="CDD" id="cd00090">
    <property type="entry name" value="HTH_ARSR"/>
    <property type="match status" value="1"/>
</dbReference>
<dbReference type="InterPro" id="IPR036390">
    <property type="entry name" value="WH_DNA-bd_sf"/>
</dbReference>
<dbReference type="InterPro" id="IPR001845">
    <property type="entry name" value="HTH_ArsR_DNA-bd_dom"/>
</dbReference>